<accession>A0A3D8QR92</accession>
<dbReference type="RefSeq" id="XP_026599488.1">
    <property type="nucleotide sequence ID" value="XM_026751756.1"/>
</dbReference>
<evidence type="ECO:0000313" key="3">
    <source>
        <dbReference type="Proteomes" id="UP000256690"/>
    </source>
</evidence>
<evidence type="ECO:0000313" key="2">
    <source>
        <dbReference type="EMBL" id="RDW64329.1"/>
    </source>
</evidence>
<evidence type="ECO:0000259" key="1">
    <source>
        <dbReference type="Pfam" id="PF01048"/>
    </source>
</evidence>
<reference evidence="2 3" key="1">
    <citation type="journal article" date="2018" name="IMA Fungus">
        <title>IMA Genome-F 9: Draft genome sequence of Annulohypoxylon stygium, Aspergillus mulundensis, Berkeleyomyces basicola (syn. Thielaviopsis basicola), Ceratocystis smalleyi, two Cercospora beticola strains, Coleophoma cylindrospora, Fusarium fracticaudum, Phialophora cf. hyalina, and Morchella septimelata.</title>
        <authorList>
            <person name="Wingfield B.D."/>
            <person name="Bills G.F."/>
            <person name="Dong Y."/>
            <person name="Huang W."/>
            <person name="Nel W.J."/>
            <person name="Swalarsk-Parry B.S."/>
            <person name="Vaghefi N."/>
            <person name="Wilken P.M."/>
            <person name="An Z."/>
            <person name="de Beer Z.W."/>
            <person name="De Vos L."/>
            <person name="Chen L."/>
            <person name="Duong T.A."/>
            <person name="Gao Y."/>
            <person name="Hammerbacher A."/>
            <person name="Kikkert J.R."/>
            <person name="Li Y."/>
            <person name="Li H."/>
            <person name="Li K."/>
            <person name="Li Q."/>
            <person name="Liu X."/>
            <person name="Ma X."/>
            <person name="Naidoo K."/>
            <person name="Pethybridge S.J."/>
            <person name="Sun J."/>
            <person name="Steenkamp E.T."/>
            <person name="van der Nest M.A."/>
            <person name="van Wyk S."/>
            <person name="Wingfield M.J."/>
            <person name="Xiong C."/>
            <person name="Yue Q."/>
            <person name="Zhang X."/>
        </authorList>
    </citation>
    <scope>NUCLEOTIDE SEQUENCE [LARGE SCALE GENOMIC DNA]</scope>
    <source>
        <strain evidence="2 3">DSM 5745</strain>
    </source>
</reference>
<dbReference type="SUPFAM" id="SSF53167">
    <property type="entry name" value="Purine and uridine phosphorylases"/>
    <property type="match status" value="1"/>
</dbReference>
<comment type="caution">
    <text evidence="2">The sequence shown here is derived from an EMBL/GenBank/DDBJ whole genome shotgun (WGS) entry which is preliminary data.</text>
</comment>
<sequence>MAAFRRSHRDYTVGWLCALPIETAASKAMLDRLHPPLPQPGNDHNLYTLGELHGHNVVISCLPSGVYGTTSASIVAVQMLNTFSAIRFSLLVGIGGGVPNGDTDSRLGDVVVSKPTSTYGGVVQYDYGKTVATAQMMTQCPATKRLSRPGSEFDILFDPSYRHPVSQDKTCLQCNPDRKIPRRRRTLDVPNIHYGLIASGNQVVKDDSHKIKHWQPYAAAVASAYAKELLSVIPVVQLDLFPEALTYVRGEPSTDPSEKEEKPHHRELTISDNVLTKGREIEPARRKEVLATAGISDNAHLCSECTLIQPARESN</sequence>
<dbReference type="EMBL" id="PVWQ01000014">
    <property type="protein sequence ID" value="RDW64329.1"/>
    <property type="molecule type" value="Genomic_DNA"/>
</dbReference>
<protein>
    <recommendedName>
        <fullName evidence="1">Nucleoside phosphorylase domain-containing protein</fullName>
    </recommendedName>
</protein>
<dbReference type="InterPro" id="IPR053137">
    <property type="entry name" value="NLR-like"/>
</dbReference>
<proteinExistence type="predicted"/>
<dbReference type="InterPro" id="IPR035994">
    <property type="entry name" value="Nucleoside_phosphorylase_sf"/>
</dbReference>
<name>A0A3D8QR92_9EURO</name>
<feature type="domain" description="Nucleoside phosphorylase" evidence="1">
    <location>
        <begin position="16"/>
        <end position="221"/>
    </location>
</feature>
<dbReference type="GO" id="GO:0009116">
    <property type="term" value="P:nucleoside metabolic process"/>
    <property type="evidence" value="ECO:0007669"/>
    <property type="project" value="InterPro"/>
</dbReference>
<dbReference type="PANTHER" id="PTHR46082">
    <property type="entry name" value="ATP/GTP-BINDING PROTEIN-RELATED"/>
    <property type="match status" value="1"/>
</dbReference>
<keyword evidence="3" id="KW-1185">Reference proteome</keyword>
<dbReference type="AlphaFoldDB" id="A0A3D8QR92"/>
<organism evidence="2 3">
    <name type="scientific">Aspergillus mulundensis</name>
    <dbReference type="NCBI Taxonomy" id="1810919"/>
    <lineage>
        <taxon>Eukaryota</taxon>
        <taxon>Fungi</taxon>
        <taxon>Dikarya</taxon>
        <taxon>Ascomycota</taxon>
        <taxon>Pezizomycotina</taxon>
        <taxon>Eurotiomycetes</taxon>
        <taxon>Eurotiomycetidae</taxon>
        <taxon>Eurotiales</taxon>
        <taxon>Aspergillaceae</taxon>
        <taxon>Aspergillus</taxon>
        <taxon>Aspergillus subgen. Nidulantes</taxon>
    </lineage>
</organism>
<gene>
    <name evidence="2" type="ORF">DSM5745_09740</name>
</gene>
<dbReference type="Gene3D" id="3.40.50.1580">
    <property type="entry name" value="Nucleoside phosphorylase domain"/>
    <property type="match status" value="1"/>
</dbReference>
<dbReference type="STRING" id="1810919.A0A3D8QR92"/>
<dbReference type="PANTHER" id="PTHR46082:SF11">
    <property type="entry name" value="AAA+ ATPASE DOMAIN-CONTAINING PROTEIN-RELATED"/>
    <property type="match status" value="1"/>
</dbReference>
<dbReference type="GO" id="GO:0003824">
    <property type="term" value="F:catalytic activity"/>
    <property type="evidence" value="ECO:0007669"/>
    <property type="project" value="InterPro"/>
</dbReference>
<dbReference type="Pfam" id="PF01048">
    <property type="entry name" value="PNP_UDP_1"/>
    <property type="match status" value="1"/>
</dbReference>
<dbReference type="GeneID" id="38120110"/>
<dbReference type="InterPro" id="IPR000845">
    <property type="entry name" value="Nucleoside_phosphorylase_d"/>
</dbReference>
<dbReference type="OrthoDB" id="1577640at2759"/>
<dbReference type="Proteomes" id="UP000256690">
    <property type="component" value="Unassembled WGS sequence"/>
</dbReference>